<dbReference type="SUPFAM" id="SSF56112">
    <property type="entry name" value="Protein kinase-like (PK-like)"/>
    <property type="match status" value="1"/>
</dbReference>
<dbReference type="InParanoid" id="K2RR92"/>
<accession>K2RR92</accession>
<feature type="region of interest" description="Disordered" evidence="1">
    <location>
        <begin position="520"/>
        <end position="562"/>
    </location>
</feature>
<dbReference type="PANTHER" id="PTHR38248:SF2">
    <property type="entry name" value="FUNK1 11"/>
    <property type="match status" value="1"/>
</dbReference>
<dbReference type="VEuPathDB" id="FungiDB:MPH_10142"/>
<feature type="domain" description="Fungal-type protein kinase" evidence="2">
    <location>
        <begin position="305"/>
        <end position="706"/>
    </location>
</feature>
<dbReference type="AlphaFoldDB" id="K2RR92"/>
<dbReference type="STRING" id="1126212.K2RR92"/>
<dbReference type="eggNOG" id="ENOG502S5WB">
    <property type="taxonomic scope" value="Eukaryota"/>
</dbReference>
<dbReference type="Gene3D" id="1.10.510.10">
    <property type="entry name" value="Transferase(Phosphotransferase) domain 1"/>
    <property type="match status" value="1"/>
</dbReference>
<proteinExistence type="predicted"/>
<feature type="region of interest" description="Disordered" evidence="1">
    <location>
        <begin position="131"/>
        <end position="152"/>
    </location>
</feature>
<dbReference type="OrthoDB" id="5584477at2759"/>
<evidence type="ECO:0000259" key="2">
    <source>
        <dbReference type="Pfam" id="PF17667"/>
    </source>
</evidence>
<name>K2RR92_MACPH</name>
<dbReference type="EMBL" id="AHHD01000436">
    <property type="protein sequence ID" value="EKG12729.1"/>
    <property type="molecule type" value="Genomic_DNA"/>
</dbReference>
<comment type="caution">
    <text evidence="3">The sequence shown here is derived from an EMBL/GenBank/DDBJ whole genome shotgun (WGS) entry which is preliminary data.</text>
</comment>
<reference evidence="3 4" key="1">
    <citation type="journal article" date="2012" name="BMC Genomics">
        <title>Tools to kill: Genome of one of the most destructive plant pathogenic fungi Macrophomina phaseolina.</title>
        <authorList>
            <person name="Islam M.S."/>
            <person name="Haque M.S."/>
            <person name="Islam M.M."/>
            <person name="Emdad E.M."/>
            <person name="Halim A."/>
            <person name="Hossen Q.M.M."/>
            <person name="Hossain M.Z."/>
            <person name="Ahmed B."/>
            <person name="Rahim S."/>
            <person name="Rahman M.S."/>
            <person name="Alam M.M."/>
            <person name="Hou S."/>
            <person name="Wan X."/>
            <person name="Saito J.A."/>
            <person name="Alam M."/>
        </authorList>
    </citation>
    <scope>NUCLEOTIDE SEQUENCE [LARGE SCALE GENOMIC DNA]</scope>
    <source>
        <strain evidence="3 4">MS6</strain>
    </source>
</reference>
<dbReference type="Pfam" id="PF17667">
    <property type="entry name" value="Pkinase_fungal"/>
    <property type="match status" value="1"/>
</dbReference>
<dbReference type="PANTHER" id="PTHR38248">
    <property type="entry name" value="FUNK1 6"/>
    <property type="match status" value="1"/>
</dbReference>
<dbReference type="HOGENOM" id="CLU_005513_5_0_1"/>
<evidence type="ECO:0000256" key="1">
    <source>
        <dbReference type="SAM" id="MobiDB-lite"/>
    </source>
</evidence>
<dbReference type="InterPro" id="IPR011009">
    <property type="entry name" value="Kinase-like_dom_sf"/>
</dbReference>
<gene>
    <name evidence="3" type="ORF">MPH_10142</name>
</gene>
<protein>
    <recommendedName>
        <fullName evidence="2">Fungal-type protein kinase domain-containing protein</fullName>
    </recommendedName>
</protein>
<evidence type="ECO:0000313" key="4">
    <source>
        <dbReference type="Proteomes" id="UP000007129"/>
    </source>
</evidence>
<evidence type="ECO:0000313" key="3">
    <source>
        <dbReference type="EMBL" id="EKG12729.1"/>
    </source>
</evidence>
<sequence length="807" mass="90782">MAQLSESQLATIRDHPIGDALNSFRAAFESAHPRTSLRGGLDHYQQLVAQPARRTLVVRLIGTLQLLPAADVLTSDDGTDSLSSTLALLYFRLSSNQTDFAHTAQLVKHVIAGKDDPTIWTAVYDLIRQTQPAPPTTTSTTSLPTAQLRTPSKSITPATHSIKQTPYTRTTSTIVDSSEHRKLFDDVLKAELNGSLLIGVPNFFETFFDEVESLEQTAETVFQRCSEGNNPLYTADRGWRGWPESPTQNNVLGWFTGLVDQLKTLAEEHCSAGNIQRGTLARPDLPFEGSIAERKMDLGFADTTVHGRPRWSQILVVGELKSKPDLDRSSETWRDLARYAREVFTAQDARRFVLGFTLCGPTMRLWEFDRLGGIASEQFDVNNDGLRFVSVIMGYLLMDKEQLGFDPTILEASGKRWIEIKRNNRTERLVLDEVITRTPCVVGRATTCWKAYRQGDKPRRPYVIKDSWQYPERDEEGELLKEATKNGVVNVARHYHHETVRVAGTEDDVYNNIRKGLDVSEATNYRPSESMPPPSTSGVVRDTRSTSSAGQKRSSSHIDASEPARKWICSDSQIVVRGELPKNRVHRRVIILDYGKPIYKASSRAALLAAMVGCIEGHQSLHKKGKMLQRDVSKNNLMINEDSSNPSWDAFLIDLDLAISKEREGVSGARGKTGTLAFMAIGVLLGEEHSFMHDLESFFWVLFWICIHYEGPGKGRVVERFDKWNYMNTEELAGVKKGLVSDGTDFLNTVVGCFTTYYQPLVPWVNKLREAVFPHGGRWKQEESELYLDMLKILRRAQEDPRVLRAS</sequence>
<dbReference type="InterPro" id="IPR040976">
    <property type="entry name" value="Pkinase_fungal"/>
</dbReference>
<feature type="compositionally biased region" description="Low complexity" evidence="1">
    <location>
        <begin position="136"/>
        <end position="148"/>
    </location>
</feature>
<dbReference type="Proteomes" id="UP000007129">
    <property type="component" value="Unassembled WGS sequence"/>
</dbReference>
<organism evidence="3 4">
    <name type="scientific">Macrophomina phaseolina (strain MS6)</name>
    <name type="common">Charcoal rot fungus</name>
    <dbReference type="NCBI Taxonomy" id="1126212"/>
    <lineage>
        <taxon>Eukaryota</taxon>
        <taxon>Fungi</taxon>
        <taxon>Dikarya</taxon>
        <taxon>Ascomycota</taxon>
        <taxon>Pezizomycotina</taxon>
        <taxon>Dothideomycetes</taxon>
        <taxon>Dothideomycetes incertae sedis</taxon>
        <taxon>Botryosphaeriales</taxon>
        <taxon>Botryosphaeriaceae</taxon>
        <taxon>Macrophomina</taxon>
    </lineage>
</organism>